<evidence type="ECO:0000313" key="2">
    <source>
        <dbReference type="EMBL" id="AEI88384.1"/>
    </source>
</evidence>
<evidence type="ECO:0000256" key="1">
    <source>
        <dbReference type="ARBA" id="ARBA00022729"/>
    </source>
</evidence>
<dbReference type="OrthoDB" id="1488578at2"/>
<dbReference type="Pfam" id="PF13517">
    <property type="entry name" value="FG-GAP_3"/>
    <property type="match status" value="1"/>
</dbReference>
<evidence type="ECO:0000313" key="3">
    <source>
        <dbReference type="Proteomes" id="UP000006639"/>
    </source>
</evidence>
<organism evidence="2 3">
    <name type="scientific">Midichloria mitochondrii (strain IricVA)</name>
    <dbReference type="NCBI Taxonomy" id="696127"/>
    <lineage>
        <taxon>Bacteria</taxon>
        <taxon>Pseudomonadati</taxon>
        <taxon>Pseudomonadota</taxon>
        <taxon>Alphaproteobacteria</taxon>
        <taxon>Rickettsiales</taxon>
        <taxon>Candidatus Midichloriaceae</taxon>
        <taxon>Candidatus Midichloria</taxon>
    </lineage>
</organism>
<dbReference type="Gene3D" id="2.30.30.100">
    <property type="match status" value="1"/>
</dbReference>
<dbReference type="AlphaFoldDB" id="F7XUN5"/>
<dbReference type="STRING" id="696127.midi_00058"/>
<dbReference type="EMBL" id="CP002130">
    <property type="protein sequence ID" value="AEI88384.1"/>
    <property type="molecule type" value="Genomic_DNA"/>
</dbReference>
<keyword evidence="3" id="KW-1185">Reference proteome</keyword>
<evidence type="ECO:0008006" key="4">
    <source>
        <dbReference type="Google" id="ProtNLM"/>
    </source>
</evidence>
<dbReference type="RefSeq" id="WP_013950602.1">
    <property type="nucleotide sequence ID" value="NC_015722.1"/>
</dbReference>
<name>F7XUN5_MIDMI</name>
<keyword evidence="1" id="KW-0732">Signal</keyword>
<dbReference type="InterPro" id="IPR013517">
    <property type="entry name" value="FG-GAP"/>
</dbReference>
<dbReference type="HOGENOM" id="CLU_2451327_0_0_5"/>
<gene>
    <name evidence="2" type="ordered locus">midi_00058</name>
</gene>
<dbReference type="SUPFAM" id="SSF69318">
    <property type="entry name" value="Integrin alpha N-terminal domain"/>
    <property type="match status" value="1"/>
</dbReference>
<protein>
    <recommendedName>
        <fullName evidence="4">VCBS repeat-containing protein</fullName>
    </recommendedName>
</protein>
<accession>F7XUN5</accession>
<dbReference type="KEGG" id="mmn:midi_00058"/>
<dbReference type="Proteomes" id="UP000006639">
    <property type="component" value="Chromosome"/>
</dbReference>
<sequence length="89" mass="8942">MGGGSFQYIASYALGSGPAVITAADLNNDGKIDLVSTNSMSNNISLLIGNGDGSFKPAISCSVGAYLSPGSTSVLINKGDGTFQFCSNL</sequence>
<dbReference type="InterPro" id="IPR028994">
    <property type="entry name" value="Integrin_alpha_N"/>
</dbReference>
<reference evidence="2 3" key="1">
    <citation type="journal article" date="2011" name="Mol. Biol. Evol.">
        <title>Phylogenomic evidence for the presence of a flagellum and cbb3 oxidase in the free-living mitochondrial ancestor.</title>
        <authorList>
            <person name="Sassera D."/>
            <person name="Lo N."/>
            <person name="Epis S."/>
            <person name="D'Auria G."/>
            <person name="Montagna M."/>
            <person name="Comandatore F."/>
            <person name="Horner D."/>
            <person name="Pereto J."/>
            <person name="Luciano A.M."/>
            <person name="Franciosi F."/>
            <person name="Ferri E."/>
            <person name="Crotti E."/>
            <person name="Bazzocchi C."/>
            <person name="Daffonchio D."/>
            <person name="Sacchi L."/>
            <person name="Moya A."/>
            <person name="Latorre A."/>
            <person name="Bandi C."/>
        </authorList>
    </citation>
    <scope>NUCLEOTIDE SEQUENCE [LARGE SCALE GENOMIC DNA]</scope>
    <source>
        <strain evidence="2 3">IricVA</strain>
    </source>
</reference>
<proteinExistence type="predicted"/>